<dbReference type="InterPro" id="IPR036866">
    <property type="entry name" value="RibonucZ/Hydroxyglut_hydro"/>
</dbReference>
<dbReference type="PANTHER" id="PTHR30619:SF1">
    <property type="entry name" value="RECOMBINATION PROTEIN 2"/>
    <property type="match status" value="1"/>
</dbReference>
<dbReference type="InterPro" id="IPR001279">
    <property type="entry name" value="Metallo-B-lactamas"/>
</dbReference>
<protein>
    <submittedName>
        <fullName evidence="2">Putative hydrolase of the metallo-beta-lactamase superfamily</fullName>
    </submittedName>
</protein>
<dbReference type="SUPFAM" id="SSF56281">
    <property type="entry name" value="Metallo-hydrolase/oxidoreductase"/>
    <property type="match status" value="1"/>
</dbReference>
<organism evidence="2">
    <name type="scientific">uncultured bacterium A1Q1_fos_550</name>
    <dbReference type="NCBI Taxonomy" id="1256583"/>
    <lineage>
        <taxon>Bacteria</taxon>
        <taxon>environmental samples</taxon>
    </lineage>
</organism>
<keyword evidence="2" id="KW-0378">Hydrolase</keyword>
<proteinExistence type="predicted"/>
<sequence length="245" mass="26872">MLVRTAGHALVYDAGPRFSADSDAGHRVLVPLLRALDERVHTLVLSHRDTDHTGGARAVLAMQADAALLSSIEDEHELQALRPATRCEAGQRWEWDGVRFEVLHPLAADYGTGLRANALSCVLRVDNGRHSALLVGDIEAAQEVRLVEVQARLKADLLLMPHHGSKTSSTPAFLDAVQPRLALAQAGYRNRFGHPAPAVLVRYRERGIEVVESARCGAATWTSARPQAVSCQRETARRYWHHAVP</sequence>
<evidence type="ECO:0000259" key="1">
    <source>
        <dbReference type="SMART" id="SM00849"/>
    </source>
</evidence>
<dbReference type="InterPro" id="IPR035681">
    <property type="entry name" value="ComA-like_MBL"/>
</dbReference>
<dbReference type="Pfam" id="PF00753">
    <property type="entry name" value="Lactamase_B"/>
    <property type="match status" value="1"/>
</dbReference>
<dbReference type="Gene3D" id="3.60.15.10">
    <property type="entry name" value="Ribonuclease Z/Hydroxyacylglutathione hydrolase-like"/>
    <property type="match status" value="1"/>
</dbReference>
<reference evidence="2" key="1">
    <citation type="submission" date="2012-09" db="EMBL/GenBank/DDBJ databases">
        <title>Metagenomic Characterization of a Microbial Community in Wastewater Detects High Levels of Antibiotic Resistance.</title>
        <authorList>
            <person name="Abrams M."/>
            <person name="Caldwell A."/>
            <person name="Vandaei E."/>
            <person name="Lee W."/>
            <person name="Perrott J."/>
            <person name="Khan S.Y."/>
            <person name="Ta J."/>
            <person name="Romero D."/>
            <person name="Nguyen V."/>
            <person name="Pourmand N."/>
            <person name="Ouverney C.C."/>
        </authorList>
    </citation>
    <scope>NUCLEOTIDE SEQUENCE</scope>
</reference>
<evidence type="ECO:0000313" key="2">
    <source>
        <dbReference type="EMBL" id="AGC71519.1"/>
    </source>
</evidence>
<name>L7VVI5_9BACT</name>
<dbReference type="CDD" id="cd07731">
    <property type="entry name" value="ComA-like_MBL-fold"/>
    <property type="match status" value="1"/>
</dbReference>
<dbReference type="InterPro" id="IPR052159">
    <property type="entry name" value="Competence_DNA_uptake"/>
</dbReference>
<dbReference type="EMBL" id="JX649875">
    <property type="protein sequence ID" value="AGC71519.1"/>
    <property type="molecule type" value="Genomic_DNA"/>
</dbReference>
<dbReference type="AlphaFoldDB" id="L7VVI5"/>
<accession>L7VVI5</accession>
<dbReference type="PANTHER" id="PTHR30619">
    <property type="entry name" value="DNA INTERNALIZATION/COMPETENCE PROTEIN COMEC/REC2"/>
    <property type="match status" value="1"/>
</dbReference>
<dbReference type="SMART" id="SM00849">
    <property type="entry name" value="Lactamase_B"/>
    <property type="match status" value="1"/>
</dbReference>
<feature type="domain" description="Metallo-beta-lactamase" evidence="1">
    <location>
        <begin position="1"/>
        <end position="188"/>
    </location>
</feature>
<dbReference type="GO" id="GO:0016787">
    <property type="term" value="F:hydrolase activity"/>
    <property type="evidence" value="ECO:0007669"/>
    <property type="project" value="UniProtKB-KW"/>
</dbReference>